<comment type="caution">
    <text evidence="1">The sequence shown here is derived from an EMBL/GenBank/DDBJ whole genome shotgun (WGS) entry which is preliminary data.</text>
</comment>
<organism evidence="1 2">
    <name type="scientific">Mucuna pruriens</name>
    <name type="common">Velvet bean</name>
    <name type="synonym">Dolichos pruriens</name>
    <dbReference type="NCBI Taxonomy" id="157652"/>
    <lineage>
        <taxon>Eukaryota</taxon>
        <taxon>Viridiplantae</taxon>
        <taxon>Streptophyta</taxon>
        <taxon>Embryophyta</taxon>
        <taxon>Tracheophyta</taxon>
        <taxon>Spermatophyta</taxon>
        <taxon>Magnoliopsida</taxon>
        <taxon>eudicotyledons</taxon>
        <taxon>Gunneridae</taxon>
        <taxon>Pentapetalae</taxon>
        <taxon>rosids</taxon>
        <taxon>fabids</taxon>
        <taxon>Fabales</taxon>
        <taxon>Fabaceae</taxon>
        <taxon>Papilionoideae</taxon>
        <taxon>50 kb inversion clade</taxon>
        <taxon>NPAAA clade</taxon>
        <taxon>indigoferoid/millettioid clade</taxon>
        <taxon>Phaseoleae</taxon>
        <taxon>Mucuna</taxon>
    </lineage>
</organism>
<evidence type="ECO:0000313" key="2">
    <source>
        <dbReference type="Proteomes" id="UP000257109"/>
    </source>
</evidence>
<proteinExistence type="predicted"/>
<dbReference type="EMBL" id="QJKJ01000477">
    <property type="protein sequence ID" value="RDY12386.1"/>
    <property type="molecule type" value="Genomic_DNA"/>
</dbReference>
<protein>
    <submittedName>
        <fullName evidence="1">Uncharacterized protein</fullName>
    </submittedName>
</protein>
<feature type="non-terminal residue" evidence="1">
    <location>
        <position position="1"/>
    </location>
</feature>
<reference evidence="1" key="1">
    <citation type="submission" date="2018-05" db="EMBL/GenBank/DDBJ databases">
        <title>Draft genome of Mucuna pruriens seed.</title>
        <authorList>
            <person name="Nnadi N.E."/>
            <person name="Vos R."/>
            <person name="Hasami M.H."/>
            <person name="Devisetty U.K."/>
            <person name="Aguiy J.C."/>
        </authorList>
    </citation>
    <scope>NUCLEOTIDE SEQUENCE [LARGE SCALE GENOMIC DNA]</scope>
    <source>
        <strain evidence="1">JCA_2017</strain>
    </source>
</reference>
<accession>A0A371IBH8</accession>
<keyword evidence="2" id="KW-1185">Reference proteome</keyword>
<name>A0A371IBH8_MUCPR</name>
<dbReference type="Proteomes" id="UP000257109">
    <property type="component" value="Unassembled WGS sequence"/>
</dbReference>
<gene>
    <name evidence="1" type="ORF">CR513_02841</name>
</gene>
<sequence length="116" mass="12769">IDSSRRYATSIRYGSTLFLSSYGFSGQPYLRGITLTSRSVCTPIRTKFSLSGMEKAPRIDPLYNPNSSSLGLFSRKKISDVLVFVGECLSGVQVSGPCPSISGGILRFRFRNDLFL</sequence>
<evidence type="ECO:0000313" key="1">
    <source>
        <dbReference type="EMBL" id="RDY12386.1"/>
    </source>
</evidence>
<dbReference type="AlphaFoldDB" id="A0A371IBH8"/>